<evidence type="ECO:0008006" key="5">
    <source>
        <dbReference type="Google" id="ProtNLM"/>
    </source>
</evidence>
<keyword evidence="2" id="KW-0460">Magnesium</keyword>
<evidence type="ECO:0000256" key="1">
    <source>
        <dbReference type="ARBA" id="ARBA00022801"/>
    </source>
</evidence>
<dbReference type="InterPro" id="IPR036412">
    <property type="entry name" value="HAD-like_sf"/>
</dbReference>
<dbReference type="RefSeq" id="WP_095370214.1">
    <property type="nucleotide sequence ID" value="NZ_CP022983.1"/>
</dbReference>
<dbReference type="PANTHER" id="PTHR43434:SF1">
    <property type="entry name" value="PHOSPHOGLYCOLATE PHOSPHATASE"/>
    <property type="match status" value="1"/>
</dbReference>
<dbReference type="InterPro" id="IPR023198">
    <property type="entry name" value="PGP-like_dom2"/>
</dbReference>
<dbReference type="Gene3D" id="1.10.150.240">
    <property type="entry name" value="Putative phosphatase, domain 2"/>
    <property type="match status" value="1"/>
</dbReference>
<keyword evidence="4" id="KW-1185">Reference proteome</keyword>
<dbReference type="Gene3D" id="3.40.50.1000">
    <property type="entry name" value="HAD superfamily/HAD-like"/>
    <property type="match status" value="1"/>
</dbReference>
<dbReference type="PANTHER" id="PTHR43434">
    <property type="entry name" value="PHOSPHOGLYCOLATE PHOSPHATASE"/>
    <property type="match status" value="1"/>
</dbReference>
<organism evidence="3 4">
    <name type="scientific">Cytobacillus kochii</name>
    <dbReference type="NCBI Taxonomy" id="859143"/>
    <lineage>
        <taxon>Bacteria</taxon>
        <taxon>Bacillati</taxon>
        <taxon>Bacillota</taxon>
        <taxon>Bacilli</taxon>
        <taxon>Bacillales</taxon>
        <taxon>Bacillaceae</taxon>
        <taxon>Cytobacillus</taxon>
    </lineage>
</organism>
<dbReference type="InterPro" id="IPR050155">
    <property type="entry name" value="HAD-like_hydrolase_sf"/>
</dbReference>
<evidence type="ECO:0000256" key="2">
    <source>
        <dbReference type="ARBA" id="ARBA00022842"/>
    </source>
</evidence>
<dbReference type="InterPro" id="IPR041492">
    <property type="entry name" value="HAD_2"/>
</dbReference>
<dbReference type="AlphaFoldDB" id="A0A248TEQ5"/>
<dbReference type="GO" id="GO:0006281">
    <property type="term" value="P:DNA repair"/>
    <property type="evidence" value="ECO:0007669"/>
    <property type="project" value="TreeGrafter"/>
</dbReference>
<dbReference type="GO" id="GO:0008967">
    <property type="term" value="F:phosphoglycolate phosphatase activity"/>
    <property type="evidence" value="ECO:0007669"/>
    <property type="project" value="TreeGrafter"/>
</dbReference>
<dbReference type="Proteomes" id="UP000215137">
    <property type="component" value="Chromosome"/>
</dbReference>
<evidence type="ECO:0000313" key="4">
    <source>
        <dbReference type="Proteomes" id="UP000215137"/>
    </source>
</evidence>
<dbReference type="InterPro" id="IPR023214">
    <property type="entry name" value="HAD_sf"/>
</dbReference>
<dbReference type="InterPro" id="IPR006439">
    <property type="entry name" value="HAD-SF_hydro_IA"/>
</dbReference>
<keyword evidence="1" id="KW-0378">Hydrolase</keyword>
<dbReference type="SUPFAM" id="SSF56784">
    <property type="entry name" value="HAD-like"/>
    <property type="match status" value="1"/>
</dbReference>
<gene>
    <name evidence="3" type="ORF">CKF48_04465</name>
</gene>
<name>A0A248TEQ5_9BACI</name>
<dbReference type="GO" id="GO:0005829">
    <property type="term" value="C:cytosol"/>
    <property type="evidence" value="ECO:0007669"/>
    <property type="project" value="TreeGrafter"/>
</dbReference>
<dbReference type="EMBL" id="CP022983">
    <property type="protein sequence ID" value="ASV66639.1"/>
    <property type="molecule type" value="Genomic_DNA"/>
</dbReference>
<dbReference type="Pfam" id="PF13419">
    <property type="entry name" value="HAD_2"/>
    <property type="match status" value="1"/>
</dbReference>
<reference evidence="3 4" key="1">
    <citation type="submission" date="2017-08" db="EMBL/GenBank/DDBJ databases">
        <title>Complete Genome Sequence of Bacillus kochii Oregon-R-modENCODE STRAIN BDGP4, isolated from Drosophila melanogaster gut.</title>
        <authorList>
            <person name="Wan K.H."/>
            <person name="Yu C."/>
            <person name="Park S."/>
            <person name="Hammonds A.S."/>
            <person name="Booth B.W."/>
            <person name="Celniker S.E."/>
        </authorList>
    </citation>
    <scope>NUCLEOTIDE SEQUENCE [LARGE SCALE GENOMIC DNA]</scope>
    <source>
        <strain evidence="3 4">BDGP4</strain>
    </source>
</reference>
<sequence>MTIQAVLFDFDGTLANTLPLCIYSLQEVFLKFDQRELAVKEAKEWLGNSEKKIIEEHLISNQKLDAIEYYYNVYKNNHSRLVDNNREIDHLLSYLKEEGIKLAIVTGKGRRSLQISLECLHMTTIFDCIVTGDDVVQAEPDPEGITLALSMLDVPASEVIFLGDSNCDIEAGLKANIYTAGVHWLPDGKTTEFKVIPDSAFLTVDEFLEFLKLGALHES</sequence>
<dbReference type="KEGG" id="bko:CKF48_04465"/>
<evidence type="ECO:0000313" key="3">
    <source>
        <dbReference type="EMBL" id="ASV66639.1"/>
    </source>
</evidence>
<dbReference type="OrthoDB" id="9792518at2"/>
<dbReference type="NCBIfam" id="TIGR01549">
    <property type="entry name" value="HAD-SF-IA-v1"/>
    <property type="match status" value="1"/>
</dbReference>
<protein>
    <recommendedName>
        <fullName evidence="5">HAD family hydrolase</fullName>
    </recommendedName>
</protein>
<proteinExistence type="predicted"/>
<accession>A0A248TEQ5</accession>